<organism evidence="1 2">
    <name type="scientific">Octopus vulgaris</name>
    <name type="common">Common octopus</name>
    <dbReference type="NCBI Taxonomy" id="6645"/>
    <lineage>
        <taxon>Eukaryota</taxon>
        <taxon>Metazoa</taxon>
        <taxon>Spiralia</taxon>
        <taxon>Lophotrochozoa</taxon>
        <taxon>Mollusca</taxon>
        <taxon>Cephalopoda</taxon>
        <taxon>Coleoidea</taxon>
        <taxon>Octopodiformes</taxon>
        <taxon>Octopoda</taxon>
        <taxon>Incirrata</taxon>
        <taxon>Octopodidae</taxon>
        <taxon>Octopus</taxon>
    </lineage>
</organism>
<evidence type="ECO:0000313" key="1">
    <source>
        <dbReference type="EMBL" id="CAI9723421.1"/>
    </source>
</evidence>
<dbReference type="Proteomes" id="UP001162480">
    <property type="component" value="Chromosome 5"/>
</dbReference>
<evidence type="ECO:0000313" key="2">
    <source>
        <dbReference type="Proteomes" id="UP001162480"/>
    </source>
</evidence>
<keyword evidence="2" id="KW-1185">Reference proteome</keyword>
<dbReference type="AlphaFoldDB" id="A0AA36AW65"/>
<gene>
    <name evidence="1" type="ORF">OCTVUL_1B014350</name>
</gene>
<accession>A0AA36AW65</accession>
<protein>
    <submittedName>
        <fullName evidence="1">Uncharacterized protein</fullName>
    </submittedName>
</protein>
<reference evidence="1" key="1">
    <citation type="submission" date="2023-08" db="EMBL/GenBank/DDBJ databases">
        <authorList>
            <person name="Alioto T."/>
            <person name="Alioto T."/>
            <person name="Gomez Garrido J."/>
        </authorList>
    </citation>
    <scope>NUCLEOTIDE SEQUENCE</scope>
</reference>
<sequence length="109" mass="12704">MGVLLLLKSIKQGKLIAIRYVVTHKEYEKGSHFMEILIKYSGSNHKSVMSSDYKQILVYLLNFSRVSFRLSKANNHLEIVTRDDLRLSLTNMDPDLEILAKLHQEQRSR</sequence>
<name>A0AA36AW65_OCTVU</name>
<proteinExistence type="predicted"/>
<dbReference type="EMBL" id="OX597818">
    <property type="protein sequence ID" value="CAI9723421.1"/>
    <property type="molecule type" value="Genomic_DNA"/>
</dbReference>